<keyword evidence="5 7" id="KW-1133">Transmembrane helix</keyword>
<evidence type="ECO:0000256" key="5">
    <source>
        <dbReference type="ARBA" id="ARBA00022989"/>
    </source>
</evidence>
<dbReference type="PANTHER" id="PTHR43163:SF9">
    <property type="entry name" value="ABC TRANSPORTER PERMEASE PROTEIN"/>
    <property type="match status" value="1"/>
</dbReference>
<reference evidence="9 10" key="1">
    <citation type="submission" date="2018-05" db="EMBL/GenBank/DDBJ databases">
        <title>Pararhodobacter marina sp. nov., isolated from deep-sea water of the Indian Ocean.</title>
        <authorList>
            <person name="Lai Q.Sr."/>
            <person name="Liu X."/>
            <person name="Shao Z."/>
        </authorList>
    </citation>
    <scope>NUCLEOTIDE SEQUENCE [LARGE SCALE GENOMIC DNA]</scope>
    <source>
        <strain evidence="9 10">CIC4N-9</strain>
    </source>
</reference>
<dbReference type="PANTHER" id="PTHR43163">
    <property type="entry name" value="DIPEPTIDE TRANSPORT SYSTEM PERMEASE PROTEIN DPPB-RELATED"/>
    <property type="match status" value="1"/>
</dbReference>
<sequence length="307" mass="33732">MLAIAIINFFLLKLAPGDAAEALAGQAGTADPEYIAQLRAQFGLDQPLLSQLWAFLTRLATLDLGYSHVFNERVSTLILSRLPATLMLMGAAILIAVIGGIVFGVTAARYANRWPDRAISFVALLLYGTPPYWIGLMMILIFAVWLGWTPTSGMENVLAFHTGWDRVVDIAHHLILPALAQSIFYLAIYIRLVRAGMLEVLSLDFIRVARAKGISERRLAYRHALRNAVLPLVTVVGTNIGNFLGGAVLTETVFSWPGVGRLMFDAMFQRDLNLLLSILVLSSLFVIVANLIVDLLYAIINPTVELK</sequence>
<feature type="transmembrane region" description="Helical" evidence="7">
    <location>
        <begin position="86"/>
        <end position="107"/>
    </location>
</feature>
<evidence type="ECO:0000259" key="8">
    <source>
        <dbReference type="PROSITE" id="PS50928"/>
    </source>
</evidence>
<dbReference type="AlphaFoldDB" id="A0A2U2CD65"/>
<dbReference type="GO" id="GO:0005886">
    <property type="term" value="C:plasma membrane"/>
    <property type="evidence" value="ECO:0007669"/>
    <property type="project" value="UniProtKB-SubCell"/>
</dbReference>
<dbReference type="PROSITE" id="PS50928">
    <property type="entry name" value="ABC_TM1"/>
    <property type="match status" value="1"/>
</dbReference>
<dbReference type="SUPFAM" id="SSF161098">
    <property type="entry name" value="MetI-like"/>
    <property type="match status" value="1"/>
</dbReference>
<dbReference type="Pfam" id="PF19300">
    <property type="entry name" value="BPD_transp_1_N"/>
    <property type="match status" value="1"/>
</dbReference>
<dbReference type="GO" id="GO:0055085">
    <property type="term" value="P:transmembrane transport"/>
    <property type="evidence" value="ECO:0007669"/>
    <property type="project" value="InterPro"/>
</dbReference>
<feature type="transmembrane region" description="Helical" evidence="7">
    <location>
        <begin position="119"/>
        <end position="148"/>
    </location>
</feature>
<keyword evidence="6 7" id="KW-0472">Membrane</keyword>
<protein>
    <submittedName>
        <fullName evidence="9">ABC transporter permease</fullName>
    </submittedName>
</protein>
<evidence type="ECO:0000313" key="10">
    <source>
        <dbReference type="Proteomes" id="UP000244940"/>
    </source>
</evidence>
<feature type="transmembrane region" description="Helical" evidence="7">
    <location>
        <begin position="170"/>
        <end position="190"/>
    </location>
</feature>
<feature type="domain" description="ABC transmembrane type-1" evidence="8">
    <location>
        <begin position="82"/>
        <end position="297"/>
    </location>
</feature>
<evidence type="ECO:0000256" key="7">
    <source>
        <dbReference type="RuleBase" id="RU363032"/>
    </source>
</evidence>
<evidence type="ECO:0000256" key="2">
    <source>
        <dbReference type="ARBA" id="ARBA00022448"/>
    </source>
</evidence>
<comment type="caution">
    <text evidence="9">The sequence shown here is derived from an EMBL/GenBank/DDBJ whole genome shotgun (WGS) entry which is preliminary data.</text>
</comment>
<dbReference type="Proteomes" id="UP000244940">
    <property type="component" value="Unassembled WGS sequence"/>
</dbReference>
<dbReference type="Pfam" id="PF00528">
    <property type="entry name" value="BPD_transp_1"/>
    <property type="match status" value="1"/>
</dbReference>
<keyword evidence="10" id="KW-1185">Reference proteome</keyword>
<evidence type="ECO:0000313" key="9">
    <source>
        <dbReference type="EMBL" id="PWE29838.1"/>
    </source>
</evidence>
<evidence type="ECO:0000256" key="4">
    <source>
        <dbReference type="ARBA" id="ARBA00022692"/>
    </source>
</evidence>
<organism evidence="9 10">
    <name type="scientific">Pararhodobacter marinus</name>
    <dbReference type="NCBI Taxonomy" id="2184063"/>
    <lineage>
        <taxon>Bacteria</taxon>
        <taxon>Pseudomonadati</taxon>
        <taxon>Pseudomonadota</taxon>
        <taxon>Alphaproteobacteria</taxon>
        <taxon>Rhodobacterales</taxon>
        <taxon>Paracoccaceae</taxon>
        <taxon>Pararhodobacter</taxon>
    </lineage>
</organism>
<keyword evidence="2 7" id="KW-0813">Transport</keyword>
<evidence type="ECO:0000256" key="6">
    <source>
        <dbReference type="ARBA" id="ARBA00023136"/>
    </source>
</evidence>
<feature type="transmembrane region" description="Helical" evidence="7">
    <location>
        <begin position="228"/>
        <end position="254"/>
    </location>
</feature>
<name>A0A2U2CD65_9RHOB</name>
<dbReference type="Gene3D" id="1.10.3720.10">
    <property type="entry name" value="MetI-like"/>
    <property type="match status" value="1"/>
</dbReference>
<evidence type="ECO:0000256" key="3">
    <source>
        <dbReference type="ARBA" id="ARBA00022475"/>
    </source>
</evidence>
<evidence type="ECO:0000256" key="1">
    <source>
        <dbReference type="ARBA" id="ARBA00004651"/>
    </source>
</evidence>
<keyword evidence="3" id="KW-1003">Cell membrane</keyword>
<comment type="similarity">
    <text evidence="7">Belongs to the binding-protein-dependent transport system permease family.</text>
</comment>
<dbReference type="OrthoDB" id="9807402at2"/>
<dbReference type="EMBL" id="QEYD01000004">
    <property type="protein sequence ID" value="PWE29838.1"/>
    <property type="molecule type" value="Genomic_DNA"/>
</dbReference>
<keyword evidence="4 7" id="KW-0812">Transmembrane</keyword>
<gene>
    <name evidence="9" type="ORF">C4N9_08525</name>
</gene>
<dbReference type="InterPro" id="IPR000515">
    <property type="entry name" value="MetI-like"/>
</dbReference>
<dbReference type="InterPro" id="IPR045621">
    <property type="entry name" value="BPD_transp_1_N"/>
</dbReference>
<accession>A0A2U2CD65</accession>
<feature type="transmembrane region" description="Helical" evidence="7">
    <location>
        <begin position="274"/>
        <end position="300"/>
    </location>
</feature>
<proteinExistence type="inferred from homology"/>
<comment type="subcellular location">
    <subcellularLocation>
        <location evidence="1 7">Cell membrane</location>
        <topology evidence="1 7">Multi-pass membrane protein</topology>
    </subcellularLocation>
</comment>
<dbReference type="InterPro" id="IPR035906">
    <property type="entry name" value="MetI-like_sf"/>
</dbReference>
<dbReference type="CDD" id="cd06261">
    <property type="entry name" value="TM_PBP2"/>
    <property type="match status" value="1"/>
</dbReference>